<feature type="domain" description="Polymerase nucleotidyl transferase" evidence="1">
    <location>
        <begin position="55"/>
        <end position="96"/>
    </location>
</feature>
<dbReference type="EMBL" id="CP000514">
    <property type="protein sequence ID" value="ABM17503.1"/>
    <property type="molecule type" value="Genomic_DNA"/>
</dbReference>
<gene>
    <name evidence="2" type="ordered locus">Maqu_0399</name>
</gene>
<accession>A1TXN4</accession>
<dbReference type="OrthoDB" id="9795766at2"/>
<dbReference type="PANTHER" id="PTHR33933">
    <property type="entry name" value="NUCLEOTIDYLTRANSFERASE"/>
    <property type="match status" value="1"/>
</dbReference>
<evidence type="ECO:0000313" key="3">
    <source>
        <dbReference type="Proteomes" id="UP000000998"/>
    </source>
</evidence>
<evidence type="ECO:0000313" key="2">
    <source>
        <dbReference type="EMBL" id="ABM17503.1"/>
    </source>
</evidence>
<dbReference type="Proteomes" id="UP000000998">
    <property type="component" value="Chromosome"/>
</dbReference>
<evidence type="ECO:0000259" key="1">
    <source>
        <dbReference type="Pfam" id="PF01909"/>
    </source>
</evidence>
<dbReference type="InterPro" id="IPR052548">
    <property type="entry name" value="Type_VII_TA_antitoxin"/>
</dbReference>
<dbReference type="KEGG" id="maq:Maqu_0399"/>
<dbReference type="CDD" id="cd05403">
    <property type="entry name" value="NT_KNTase_like"/>
    <property type="match status" value="1"/>
</dbReference>
<dbReference type="HOGENOM" id="CLU_1693378_0_0_6"/>
<dbReference type="eggNOG" id="COG1708">
    <property type="taxonomic scope" value="Bacteria"/>
</dbReference>
<proteinExistence type="predicted"/>
<dbReference type="AlphaFoldDB" id="A1TXN4"/>
<dbReference type="SUPFAM" id="SSF81301">
    <property type="entry name" value="Nucleotidyltransferase"/>
    <property type="match status" value="1"/>
</dbReference>
<dbReference type="GO" id="GO:0016779">
    <property type="term" value="F:nucleotidyltransferase activity"/>
    <property type="evidence" value="ECO:0007669"/>
    <property type="project" value="InterPro"/>
</dbReference>
<organism evidence="2 3">
    <name type="scientific">Marinobacter nauticus (strain ATCC 700491 / DSM 11845 / VT8)</name>
    <name type="common">Marinobacter aquaeolei</name>
    <dbReference type="NCBI Taxonomy" id="351348"/>
    <lineage>
        <taxon>Bacteria</taxon>
        <taxon>Pseudomonadati</taxon>
        <taxon>Pseudomonadota</taxon>
        <taxon>Gammaproteobacteria</taxon>
        <taxon>Pseudomonadales</taxon>
        <taxon>Marinobacteraceae</taxon>
        <taxon>Marinobacter</taxon>
    </lineage>
</organism>
<dbReference type="STRING" id="351348.Maqu_0399"/>
<reference evidence="3" key="1">
    <citation type="journal article" date="2011" name="Appl. Environ. Microbiol.">
        <title>Genomic potential of Marinobacter aquaeolei, a biogeochemical 'opportunitroph'.</title>
        <authorList>
            <person name="Singer E."/>
            <person name="Webb E.A."/>
            <person name="Nelson W.C."/>
            <person name="Heidelberg J.F."/>
            <person name="Ivanova N."/>
            <person name="Pati A."/>
            <person name="Edwards K.J."/>
        </authorList>
    </citation>
    <scope>NUCLEOTIDE SEQUENCE [LARGE SCALE GENOMIC DNA]</scope>
    <source>
        <strain evidence="3">ATCC 700491 / DSM 11845 / VT8</strain>
    </source>
</reference>
<dbReference type="InterPro" id="IPR043519">
    <property type="entry name" value="NT_sf"/>
</dbReference>
<dbReference type="Pfam" id="PF01909">
    <property type="entry name" value="NTP_transf_2"/>
    <property type="match status" value="1"/>
</dbReference>
<dbReference type="Gene3D" id="3.30.460.10">
    <property type="entry name" value="Beta Polymerase, domain 2"/>
    <property type="match status" value="1"/>
</dbReference>
<name>A1TXN4_MARN8</name>
<dbReference type="PANTHER" id="PTHR33933:SF1">
    <property type="entry name" value="PROTEIN ADENYLYLTRANSFERASE MNTA-RELATED"/>
    <property type="match status" value="1"/>
</dbReference>
<dbReference type="RefSeq" id="WP_011783951.1">
    <property type="nucleotide sequence ID" value="NC_008740.1"/>
</dbReference>
<dbReference type="InterPro" id="IPR002934">
    <property type="entry name" value="Polymerase_NTP_transf_dom"/>
</dbReference>
<protein>
    <submittedName>
        <fullName evidence="2">DNA polymerase, beta domain protein region</fullName>
    </submittedName>
</protein>
<sequence>MEKRKRYHLRKLLTHCNPSAPMPDAMREWDQLRSVGLEQPTLAGQANIQEAALAFSEKLADRFGVVQLILYGSRARGNYKPESDADLAVILSGSPVDFVVTKLDMASVAFDVLVETGVLIQPLPIWESEWNNPKNYSNPALLQNIVREGIVLWSV</sequence>